<evidence type="ECO:0000256" key="4">
    <source>
        <dbReference type="ARBA" id="ARBA00022801"/>
    </source>
</evidence>
<dbReference type="GO" id="GO:0030245">
    <property type="term" value="P:cellulose catabolic process"/>
    <property type="evidence" value="ECO:0007669"/>
    <property type="project" value="UniProtKB-KW"/>
</dbReference>
<dbReference type="OrthoDB" id="9803461at2"/>
<name>A0A495IYE3_9SPHI</name>
<gene>
    <name evidence="10" type="ORF">BDD43_1731</name>
</gene>
<evidence type="ECO:0000313" key="11">
    <source>
        <dbReference type="Proteomes" id="UP000268007"/>
    </source>
</evidence>
<evidence type="ECO:0000256" key="8">
    <source>
        <dbReference type="PROSITE-ProRule" id="PRU10058"/>
    </source>
</evidence>
<keyword evidence="4 9" id="KW-0378">Hydrolase</keyword>
<dbReference type="SUPFAM" id="SSF48208">
    <property type="entry name" value="Six-hairpin glycosidases"/>
    <property type="match status" value="1"/>
</dbReference>
<dbReference type="RefSeq" id="WP_121197267.1">
    <property type="nucleotide sequence ID" value="NZ_RBKU01000001.1"/>
</dbReference>
<dbReference type="GO" id="GO:0008810">
    <property type="term" value="F:cellulase activity"/>
    <property type="evidence" value="ECO:0007669"/>
    <property type="project" value="UniProtKB-EC"/>
</dbReference>
<keyword evidence="7 9" id="KW-0624">Polysaccharide degradation</keyword>
<dbReference type="EMBL" id="RBKU01000001">
    <property type="protein sequence ID" value="RKR81582.1"/>
    <property type="molecule type" value="Genomic_DNA"/>
</dbReference>
<comment type="caution">
    <text evidence="10">The sequence shown here is derived from an EMBL/GenBank/DDBJ whole genome shotgun (WGS) entry which is preliminary data.</text>
</comment>
<keyword evidence="6 9" id="KW-0326">Glycosidase</keyword>
<evidence type="ECO:0000256" key="2">
    <source>
        <dbReference type="ARBA" id="ARBA00009209"/>
    </source>
</evidence>
<keyword evidence="11" id="KW-1185">Reference proteome</keyword>
<organism evidence="10 11">
    <name type="scientific">Mucilaginibacter gracilis</name>
    <dbReference type="NCBI Taxonomy" id="423350"/>
    <lineage>
        <taxon>Bacteria</taxon>
        <taxon>Pseudomonadati</taxon>
        <taxon>Bacteroidota</taxon>
        <taxon>Sphingobacteriia</taxon>
        <taxon>Sphingobacteriales</taxon>
        <taxon>Sphingobacteriaceae</taxon>
        <taxon>Mucilaginibacter</taxon>
    </lineage>
</organism>
<reference evidence="10 11" key="1">
    <citation type="submission" date="2018-10" db="EMBL/GenBank/DDBJ databases">
        <title>Genomic Encyclopedia of Archaeal and Bacterial Type Strains, Phase II (KMG-II): from individual species to whole genera.</title>
        <authorList>
            <person name="Goeker M."/>
        </authorList>
    </citation>
    <scope>NUCLEOTIDE SEQUENCE [LARGE SCALE GENOMIC DNA]</scope>
    <source>
        <strain evidence="10 11">DSM 18602</strain>
    </source>
</reference>
<sequence>MGFSKKLLITITLWAVVGFVHAQKASRPFPQHVKYTAGTIIPNLVPQKQLDNSVKSFYILWKERYINTNCNNGQYYVWFEKPGKQCVSEGQGYGMMIVALMAGYDKKAQSTYNGLYKYYKAHPSTRSPALMAWAQNANCKDLGGSSATDGDMDIAYSLLLADKQWGSKGDINYRSEARTMIAAIMKQEINAKTFSVILSNSVEYDSGDYFDTRSSDFMPAHFKEFKKLSDDANWDKVIDRNYALFKLMQNKYSPDAGLIPDFIQHVNKKPIPAKAKYLESVYDGAYNYNACRVPWRIATDYILYGDRRSKTMVDKINTWIRQTTKGNPDNISAGYSLQGNDLKSRYFEALSFIAPFAVSAMVDQKNQTWLNQVWDYIIKFDLDGFDYYDNSIKMLNMIILSGNYWAPGG</sequence>
<protein>
    <recommendedName>
        <fullName evidence="9">Glucanase</fullName>
        <ecNumber evidence="9">3.2.1.-</ecNumber>
    </recommendedName>
</protein>
<feature type="active site" description="Nucleophile" evidence="8">
    <location>
        <position position="149"/>
    </location>
</feature>
<dbReference type="Gene3D" id="1.50.10.10">
    <property type="match status" value="1"/>
</dbReference>
<dbReference type="InterPro" id="IPR008928">
    <property type="entry name" value="6-hairpin_glycosidase_sf"/>
</dbReference>
<comment type="similarity">
    <text evidence="2 9">Belongs to the glycosyl hydrolase 8 (cellulase D) family.</text>
</comment>
<evidence type="ECO:0000256" key="6">
    <source>
        <dbReference type="ARBA" id="ARBA00023295"/>
    </source>
</evidence>
<dbReference type="Pfam" id="PF01270">
    <property type="entry name" value="Glyco_hydro_8"/>
    <property type="match status" value="1"/>
</dbReference>
<evidence type="ECO:0000256" key="7">
    <source>
        <dbReference type="ARBA" id="ARBA00023326"/>
    </source>
</evidence>
<dbReference type="PROSITE" id="PS00812">
    <property type="entry name" value="GLYCOSYL_HYDROL_F8"/>
    <property type="match status" value="1"/>
</dbReference>
<dbReference type="Proteomes" id="UP000268007">
    <property type="component" value="Unassembled WGS sequence"/>
</dbReference>
<dbReference type="EC" id="3.2.1.-" evidence="9"/>
<evidence type="ECO:0000256" key="3">
    <source>
        <dbReference type="ARBA" id="ARBA00022729"/>
    </source>
</evidence>
<keyword evidence="5" id="KW-0136">Cellulose degradation</keyword>
<dbReference type="PRINTS" id="PR00735">
    <property type="entry name" value="GLHYDRLASE8"/>
</dbReference>
<evidence type="ECO:0000256" key="9">
    <source>
        <dbReference type="RuleBase" id="RU361167"/>
    </source>
</evidence>
<proteinExistence type="inferred from homology"/>
<dbReference type="InterPro" id="IPR002037">
    <property type="entry name" value="Glyco_hydro_8"/>
</dbReference>
<evidence type="ECO:0000256" key="5">
    <source>
        <dbReference type="ARBA" id="ARBA00023001"/>
    </source>
</evidence>
<dbReference type="InterPro" id="IPR019834">
    <property type="entry name" value="Glyco_hydro_8_CS"/>
</dbReference>
<comment type="catalytic activity">
    <reaction evidence="1">
        <text>Endohydrolysis of (1-&gt;4)-beta-D-glucosidic linkages in cellulose, lichenin and cereal beta-D-glucans.</text>
        <dbReference type="EC" id="3.2.1.4"/>
    </reaction>
</comment>
<keyword evidence="3" id="KW-0732">Signal</keyword>
<dbReference type="AlphaFoldDB" id="A0A495IYE3"/>
<evidence type="ECO:0000256" key="1">
    <source>
        <dbReference type="ARBA" id="ARBA00000966"/>
    </source>
</evidence>
<evidence type="ECO:0000313" key="10">
    <source>
        <dbReference type="EMBL" id="RKR81582.1"/>
    </source>
</evidence>
<accession>A0A495IYE3</accession>
<dbReference type="InterPro" id="IPR012341">
    <property type="entry name" value="6hp_glycosidase-like_sf"/>
</dbReference>
<keyword evidence="7 9" id="KW-0119">Carbohydrate metabolism</keyword>